<evidence type="ECO:0000256" key="8">
    <source>
        <dbReference type="ARBA" id="ARBA00022737"/>
    </source>
</evidence>
<evidence type="ECO:0000256" key="4">
    <source>
        <dbReference type="ARBA" id="ARBA00012839"/>
    </source>
</evidence>
<feature type="transmembrane region" description="Helical" evidence="14">
    <location>
        <begin position="630"/>
        <end position="649"/>
    </location>
</feature>
<evidence type="ECO:0000256" key="13">
    <source>
        <dbReference type="ARBA" id="ARBA00045102"/>
    </source>
</evidence>
<evidence type="ECO:0000256" key="14">
    <source>
        <dbReference type="RuleBase" id="RU367007"/>
    </source>
</evidence>
<comment type="catalytic activity">
    <reaction evidence="13 14">
        <text>a di-trans,poly-cis-dolichyl beta-D-mannosyl phosphate + L-seryl-[protein] = 3-O-(alpha-D-mannosyl)-L-seryl-[protein] + a di-trans,poly-cis-dolichyl phosphate + H(+)</text>
        <dbReference type="Rhea" id="RHEA:17377"/>
        <dbReference type="Rhea" id="RHEA-COMP:9863"/>
        <dbReference type="Rhea" id="RHEA-COMP:13546"/>
        <dbReference type="Rhea" id="RHEA-COMP:19498"/>
        <dbReference type="Rhea" id="RHEA-COMP:19501"/>
        <dbReference type="ChEBI" id="CHEBI:15378"/>
        <dbReference type="ChEBI" id="CHEBI:29999"/>
        <dbReference type="ChEBI" id="CHEBI:57683"/>
        <dbReference type="ChEBI" id="CHEBI:58211"/>
        <dbReference type="ChEBI" id="CHEBI:137321"/>
        <dbReference type="EC" id="2.4.1.109"/>
    </reaction>
</comment>
<comment type="function">
    <text evidence="14">Transfers mannose from Dol-P-mannose to Ser or Thr residues on proteins.</text>
</comment>
<evidence type="ECO:0000313" key="16">
    <source>
        <dbReference type="EMBL" id="KXN68088.1"/>
    </source>
</evidence>
<evidence type="ECO:0000256" key="6">
    <source>
        <dbReference type="ARBA" id="ARBA00022679"/>
    </source>
</evidence>
<dbReference type="AlphaFoldDB" id="A0A137NZG2"/>
<evidence type="ECO:0000256" key="10">
    <source>
        <dbReference type="ARBA" id="ARBA00022989"/>
    </source>
</evidence>
<dbReference type="Proteomes" id="UP000070444">
    <property type="component" value="Unassembled WGS sequence"/>
</dbReference>
<dbReference type="InterPro" id="IPR032421">
    <property type="entry name" value="PMT_4TMC"/>
</dbReference>
<keyword evidence="7 14" id="KW-0812">Transmembrane</keyword>
<evidence type="ECO:0000313" key="17">
    <source>
        <dbReference type="Proteomes" id="UP000070444"/>
    </source>
</evidence>
<evidence type="ECO:0000256" key="12">
    <source>
        <dbReference type="ARBA" id="ARBA00045085"/>
    </source>
</evidence>
<dbReference type="OMA" id="WEVSAYG"/>
<gene>
    <name evidence="16" type="ORF">CONCODRAFT_19224</name>
</gene>
<dbReference type="Pfam" id="PF16192">
    <property type="entry name" value="PMT_4TMC"/>
    <property type="match status" value="1"/>
</dbReference>
<comment type="pathway">
    <text evidence="2 14">Protein modification; protein glycosylation.</text>
</comment>
<comment type="catalytic activity">
    <reaction evidence="12 14">
        <text>a di-trans,poly-cis-dolichyl beta-D-mannosyl phosphate + L-threonyl-[protein] = 3-O-(alpha-D-mannosyl)-L-threonyl-[protein] + a di-trans,poly-cis-dolichyl phosphate + H(+)</text>
        <dbReference type="Rhea" id="RHEA:53396"/>
        <dbReference type="Rhea" id="RHEA-COMP:11060"/>
        <dbReference type="Rhea" id="RHEA-COMP:13547"/>
        <dbReference type="Rhea" id="RHEA-COMP:19498"/>
        <dbReference type="Rhea" id="RHEA-COMP:19501"/>
        <dbReference type="ChEBI" id="CHEBI:15378"/>
        <dbReference type="ChEBI" id="CHEBI:30013"/>
        <dbReference type="ChEBI" id="CHEBI:57683"/>
        <dbReference type="ChEBI" id="CHEBI:58211"/>
        <dbReference type="ChEBI" id="CHEBI:137323"/>
        <dbReference type="EC" id="2.4.1.109"/>
    </reaction>
</comment>
<keyword evidence="8" id="KW-0677">Repeat</keyword>
<feature type="transmembrane region" description="Helical" evidence="14">
    <location>
        <begin position="695"/>
        <end position="716"/>
    </location>
</feature>
<dbReference type="EMBL" id="KQ964596">
    <property type="protein sequence ID" value="KXN68088.1"/>
    <property type="molecule type" value="Genomic_DNA"/>
</dbReference>
<protein>
    <recommendedName>
        <fullName evidence="4 14">Dolichyl-phosphate-mannose--protein mannosyltransferase</fullName>
        <ecNumber evidence="4 14">2.4.1.109</ecNumber>
    </recommendedName>
</protein>
<dbReference type="Pfam" id="PF02815">
    <property type="entry name" value="MIR"/>
    <property type="match status" value="1"/>
</dbReference>
<proteinExistence type="inferred from homology"/>
<comment type="similarity">
    <text evidence="3 14">Belongs to the glycosyltransferase 39 family.</text>
</comment>
<keyword evidence="10 14" id="KW-1133">Transmembrane helix</keyword>
<dbReference type="PANTHER" id="PTHR10050:SF46">
    <property type="entry name" value="PROTEIN O-MANNOSYL-TRANSFERASE 2"/>
    <property type="match status" value="1"/>
</dbReference>
<dbReference type="PROSITE" id="PS50919">
    <property type="entry name" value="MIR"/>
    <property type="match status" value="1"/>
</dbReference>
<dbReference type="GO" id="GO:0005789">
    <property type="term" value="C:endoplasmic reticulum membrane"/>
    <property type="evidence" value="ECO:0007669"/>
    <property type="project" value="UniProtKB-SubCell"/>
</dbReference>
<evidence type="ECO:0000256" key="3">
    <source>
        <dbReference type="ARBA" id="ARBA00007222"/>
    </source>
</evidence>
<feature type="transmembrane region" description="Helical" evidence="14">
    <location>
        <begin position="670"/>
        <end position="689"/>
    </location>
</feature>
<feature type="transmembrane region" description="Helical" evidence="14">
    <location>
        <begin position="310"/>
        <end position="331"/>
    </location>
</feature>
<reference evidence="16 17" key="1">
    <citation type="journal article" date="2015" name="Genome Biol. Evol.">
        <title>Phylogenomic analyses indicate that early fungi evolved digesting cell walls of algal ancestors of land plants.</title>
        <authorList>
            <person name="Chang Y."/>
            <person name="Wang S."/>
            <person name="Sekimoto S."/>
            <person name="Aerts A.L."/>
            <person name="Choi C."/>
            <person name="Clum A."/>
            <person name="LaButti K.M."/>
            <person name="Lindquist E.A."/>
            <person name="Yee Ngan C."/>
            <person name="Ohm R.A."/>
            <person name="Salamov A.A."/>
            <person name="Grigoriev I.V."/>
            <person name="Spatafora J.W."/>
            <person name="Berbee M.L."/>
        </authorList>
    </citation>
    <scope>NUCLEOTIDE SEQUENCE [LARGE SCALE GENOMIC DNA]</scope>
    <source>
        <strain evidence="16 17">NRRL 28638</strain>
    </source>
</reference>
<evidence type="ECO:0000256" key="11">
    <source>
        <dbReference type="ARBA" id="ARBA00023136"/>
    </source>
</evidence>
<dbReference type="Gene3D" id="2.80.10.50">
    <property type="match status" value="1"/>
</dbReference>
<comment type="subcellular location">
    <subcellularLocation>
        <location evidence="1 14">Endoplasmic reticulum membrane</location>
        <topology evidence="1 14">Multi-pass membrane protein</topology>
    </subcellularLocation>
</comment>
<dbReference type="SMART" id="SM00472">
    <property type="entry name" value="MIR"/>
    <property type="match status" value="3"/>
</dbReference>
<feature type="transmembrane region" description="Helical" evidence="14">
    <location>
        <begin position="728"/>
        <end position="744"/>
    </location>
</feature>
<dbReference type="Pfam" id="PF02366">
    <property type="entry name" value="PMT"/>
    <property type="match status" value="1"/>
</dbReference>
<evidence type="ECO:0000256" key="7">
    <source>
        <dbReference type="ARBA" id="ARBA00022692"/>
    </source>
</evidence>
<keyword evidence="17" id="KW-1185">Reference proteome</keyword>
<evidence type="ECO:0000256" key="2">
    <source>
        <dbReference type="ARBA" id="ARBA00004922"/>
    </source>
</evidence>
<evidence type="ECO:0000256" key="9">
    <source>
        <dbReference type="ARBA" id="ARBA00022824"/>
    </source>
</evidence>
<evidence type="ECO:0000256" key="1">
    <source>
        <dbReference type="ARBA" id="ARBA00004477"/>
    </source>
</evidence>
<dbReference type="EC" id="2.4.1.109" evidence="4 14"/>
<sequence>MIKRRNVYTQLHPSEDRDWNQELQDIPLSRREEKSADIQYYDEKSASQDEVFLSDPDEVLDSKKDDDKAGIELGKLKHKKIENNNYLIIKWSVIVITILAAFTRYWAIGRANKPIWDEVHFGKFGSHYLKGSFYHDVHPPLGKMLVGVGGKIAGYDGRFAFEGADYPEGMKYWIMRAWLATFGVIIIPLAYWTSLELGLSHYSSFLVSWFLIFDNGFTVISRFILLDTTLLLFTATSLHCLVMFHNQRNKPFSAQWWLWLILTGASIGAVSSTKWVGLFSVTLIGIYTIRDLWAKTGDIKMKYSTYFGHWLARIFGLIIVPASLYVLMFYVHFSILNRTGPDDGTLSSLFQYHLAGSGLQENPLKLAMGANITIRGNFLDSGLLHSHEHQYPEYSLEQQITNYKFHDDNNLFTVLPWDGAYDPEQPVQFISSEIIVRLRHNATGKFMRVWTDWDTPVSGARGYHVSAGGSDNHTESKDLWRFDIYDDLNLSPAPEHVHSLTTRFQLRHIDTGCLLASSDRRLPDWGFDQFEVWCEKNIKSNALETLWNIEYNRHEKLEPAPDRGFKRAFWRDLFRINHAMWSDNNNLRPDEDRNDPLTSKPFHWPFMLHTIRMCGWGDNEIKFLMIGNPLIWWGSTAALVIHTAMLVYYQVRMRRGVREWVKKDWEKFEFFGHSLLLGWVFHFLPFYIMGRVLYFHHYFPALYFAVINMGFVIDFALAKLNKSNQKQLVFLIMLAVLLLFWYFSPLTYGYSKPSIDLKGRKWVSGWRVYGDE</sequence>
<dbReference type="OrthoDB" id="292747at2759"/>
<dbReference type="InterPro" id="IPR027005">
    <property type="entry name" value="PMT-like"/>
</dbReference>
<name>A0A137NZG2_CONC2</name>
<dbReference type="SUPFAM" id="SSF82109">
    <property type="entry name" value="MIR domain"/>
    <property type="match status" value="1"/>
</dbReference>
<dbReference type="GO" id="GO:0004169">
    <property type="term" value="F:dolichyl-phosphate-mannose-protein mannosyltransferase activity"/>
    <property type="evidence" value="ECO:0007669"/>
    <property type="project" value="UniProtKB-UniRule"/>
</dbReference>
<dbReference type="InterPro" id="IPR036300">
    <property type="entry name" value="MIR_dom_sf"/>
</dbReference>
<dbReference type="InterPro" id="IPR003342">
    <property type="entry name" value="ArnT-like_N"/>
</dbReference>
<keyword evidence="5 14" id="KW-0328">Glycosyltransferase</keyword>
<feature type="transmembrane region" description="Helical" evidence="14">
    <location>
        <begin position="199"/>
        <end position="217"/>
    </location>
</feature>
<feature type="domain" description="MIR" evidence="15">
    <location>
        <begin position="494"/>
        <end position="552"/>
    </location>
</feature>
<organism evidence="16 17">
    <name type="scientific">Conidiobolus coronatus (strain ATCC 28846 / CBS 209.66 / NRRL 28638)</name>
    <name type="common">Delacroixia coronata</name>
    <dbReference type="NCBI Taxonomy" id="796925"/>
    <lineage>
        <taxon>Eukaryota</taxon>
        <taxon>Fungi</taxon>
        <taxon>Fungi incertae sedis</taxon>
        <taxon>Zoopagomycota</taxon>
        <taxon>Entomophthoromycotina</taxon>
        <taxon>Entomophthoromycetes</taxon>
        <taxon>Entomophthorales</taxon>
        <taxon>Ancylistaceae</taxon>
        <taxon>Conidiobolus</taxon>
    </lineage>
</organism>
<keyword evidence="11 14" id="KW-0472">Membrane</keyword>
<keyword evidence="6 14" id="KW-0808">Transferase</keyword>
<accession>A0A137NZG2</accession>
<evidence type="ECO:0000256" key="5">
    <source>
        <dbReference type="ARBA" id="ARBA00022676"/>
    </source>
</evidence>
<feature type="transmembrane region" description="Helical" evidence="14">
    <location>
        <begin position="88"/>
        <end position="107"/>
    </location>
</feature>
<feature type="transmembrane region" description="Helical" evidence="14">
    <location>
        <begin position="256"/>
        <end position="289"/>
    </location>
</feature>
<dbReference type="PANTHER" id="PTHR10050">
    <property type="entry name" value="DOLICHYL-PHOSPHATE-MANNOSE--PROTEIN MANNOSYLTRANSFERASE"/>
    <property type="match status" value="1"/>
</dbReference>
<evidence type="ECO:0000259" key="15">
    <source>
        <dbReference type="PROSITE" id="PS50919"/>
    </source>
</evidence>
<dbReference type="InterPro" id="IPR016093">
    <property type="entry name" value="MIR_motif"/>
</dbReference>
<keyword evidence="9 14" id="KW-0256">Endoplasmic reticulum</keyword>
<feature type="transmembrane region" description="Helical" evidence="14">
    <location>
        <begin position="173"/>
        <end position="193"/>
    </location>
</feature>
<dbReference type="UniPathway" id="UPA00378"/>